<dbReference type="Pfam" id="PF04377">
    <property type="entry name" value="ATE_C"/>
    <property type="match status" value="1"/>
</dbReference>
<reference evidence="9" key="1">
    <citation type="submission" date="2015-12" db="EMBL/GenBank/DDBJ databases">
        <title>De novo transcriptome assembly of four potential Pierce s Disease insect vectors from Arizona vineyards.</title>
        <authorList>
            <person name="Tassone E.E."/>
        </authorList>
    </citation>
    <scope>NUCLEOTIDE SEQUENCE</scope>
</reference>
<dbReference type="InterPro" id="IPR007471">
    <property type="entry name" value="N-end_Aminoacyl_Trfase_N"/>
</dbReference>
<dbReference type="SUPFAM" id="SSF55729">
    <property type="entry name" value="Acyl-CoA N-acyltransferases (Nat)"/>
    <property type="match status" value="1"/>
</dbReference>
<feature type="region of interest" description="Disordered" evidence="6">
    <location>
        <begin position="167"/>
        <end position="194"/>
    </location>
</feature>
<comment type="function">
    <text evidence="5">Involved in the post-translational conjugation of arginine to the N-terminal aspartate or glutamate of a protein. This arginylation is required for degradation of the protein via the ubiquitin pathway.</text>
</comment>
<comment type="catalytic activity">
    <reaction evidence="5">
        <text>an N-terminal L-alpha-aminoacyl-[protein] + L-arginyl-tRNA(Arg) = an N-terminal L-arginyl-L-aminoacyl-[protein] + tRNA(Arg) + H(+)</text>
        <dbReference type="Rhea" id="RHEA:10208"/>
        <dbReference type="Rhea" id="RHEA-COMP:9658"/>
        <dbReference type="Rhea" id="RHEA-COMP:9673"/>
        <dbReference type="Rhea" id="RHEA-COMP:10636"/>
        <dbReference type="Rhea" id="RHEA-COMP:10638"/>
        <dbReference type="ChEBI" id="CHEBI:15378"/>
        <dbReference type="ChEBI" id="CHEBI:78442"/>
        <dbReference type="ChEBI" id="CHEBI:78513"/>
        <dbReference type="ChEBI" id="CHEBI:78597"/>
        <dbReference type="ChEBI" id="CHEBI:83562"/>
        <dbReference type="EC" id="2.3.2.8"/>
    </reaction>
</comment>
<evidence type="ECO:0000256" key="6">
    <source>
        <dbReference type="SAM" id="MobiDB-lite"/>
    </source>
</evidence>
<keyword evidence="4 5" id="KW-0012">Acyltransferase</keyword>
<dbReference type="InterPro" id="IPR017137">
    <property type="entry name" value="Arg-tRNA-P_Trfase_1_euk"/>
</dbReference>
<evidence type="ECO:0000259" key="8">
    <source>
        <dbReference type="Pfam" id="PF04377"/>
    </source>
</evidence>
<evidence type="ECO:0000256" key="4">
    <source>
        <dbReference type="ARBA" id="ARBA00023315"/>
    </source>
</evidence>
<dbReference type="Pfam" id="PF04376">
    <property type="entry name" value="ATE_N"/>
    <property type="match status" value="1"/>
</dbReference>
<dbReference type="GO" id="GO:0004057">
    <property type="term" value="F:arginyl-tRNA--protein transferase activity"/>
    <property type="evidence" value="ECO:0007669"/>
    <property type="project" value="UniProtKB-EC"/>
</dbReference>
<feature type="domain" description="N-end rule aminoacyl transferase C-terminal" evidence="8">
    <location>
        <begin position="283"/>
        <end position="419"/>
    </location>
</feature>
<accession>A0A1B6EES1</accession>
<name>A0A1B6EES1_9HEMI</name>
<dbReference type="InterPro" id="IPR030700">
    <property type="entry name" value="N-end_Aminoacyl_Trfase"/>
</dbReference>
<dbReference type="PANTHER" id="PTHR21367:SF1">
    <property type="entry name" value="ARGINYL-TRNA--PROTEIN TRANSFERASE 1"/>
    <property type="match status" value="1"/>
</dbReference>
<sequence>MAVTNPEGFSIVDYYSENESDKCGYCKSKASRMSCGMWAHSLTVQDYQDMIDRGWRRSGRYCYKPKMNKTCCPMYTIKCAALDFKLSKSQKKVLKRVNRFLNGDLNKVKSDMELNSKDVTIESELNIINDGIQMNYAIKKTSFDTKLAKVSSVEGIESAKGVEIIDKSNQIPPSTSSNISDDSAIGNGSLTPKIQRKIPRAGSGADMSLPRCKKAKLLRKEKKLKKLSESNEDDTSYKVQPVAKSLEDFLDECLTDTPAHRLETRLVRSTPPSQQFKATFIAAYEVYKRYQQTIHNERPEKLSKKGFKRFLVESPLEPWKPNDGPPQGYGSFHQQYWLDGKLIAVGVIDILPSCVSSVYFFYDPDYSFLTLGTYGSLREVSFTRSLHHRAPKLRYYYMGYYIHSCPKMRYKGSLVPSFLSCPEVFTWHPIEFCRPLLDQAKYCRFNQDPKATDPNDVTSIDEVLILWNNIAMPYKIYVQRSNKTDEADEVLEYAKLVGNICATRMLLLRA</sequence>
<dbReference type="EC" id="2.3.2.8" evidence="5"/>
<keyword evidence="3 5" id="KW-0833">Ubl conjugation pathway</keyword>
<dbReference type="EMBL" id="GEDC01000944">
    <property type="protein sequence ID" value="JAS36354.1"/>
    <property type="molecule type" value="Transcribed_RNA"/>
</dbReference>
<evidence type="ECO:0000259" key="7">
    <source>
        <dbReference type="Pfam" id="PF04376"/>
    </source>
</evidence>
<comment type="similarity">
    <text evidence="1 5">Belongs to the R-transferase family.</text>
</comment>
<gene>
    <name evidence="9" type="ORF">g.31568</name>
</gene>
<dbReference type="InterPro" id="IPR007472">
    <property type="entry name" value="N-end_Aminoacyl_Trfase_C"/>
</dbReference>
<dbReference type="InterPro" id="IPR016181">
    <property type="entry name" value="Acyl_CoA_acyltransferase"/>
</dbReference>
<organism evidence="9">
    <name type="scientific">Clastoptera arizonana</name>
    <name type="common">Arizona spittle bug</name>
    <dbReference type="NCBI Taxonomy" id="38151"/>
    <lineage>
        <taxon>Eukaryota</taxon>
        <taxon>Metazoa</taxon>
        <taxon>Ecdysozoa</taxon>
        <taxon>Arthropoda</taxon>
        <taxon>Hexapoda</taxon>
        <taxon>Insecta</taxon>
        <taxon>Pterygota</taxon>
        <taxon>Neoptera</taxon>
        <taxon>Paraneoptera</taxon>
        <taxon>Hemiptera</taxon>
        <taxon>Auchenorrhyncha</taxon>
        <taxon>Cercopoidea</taxon>
        <taxon>Clastopteridae</taxon>
        <taxon>Clastoptera</taxon>
    </lineage>
</organism>
<proteinExistence type="inferred from homology"/>
<dbReference type="AlphaFoldDB" id="A0A1B6EES1"/>
<evidence type="ECO:0000256" key="5">
    <source>
        <dbReference type="PIRNR" id="PIRNR037207"/>
    </source>
</evidence>
<evidence type="ECO:0000313" key="9">
    <source>
        <dbReference type="EMBL" id="JAS36354.1"/>
    </source>
</evidence>
<dbReference type="PIRSF" id="PIRSF037207">
    <property type="entry name" value="ATE1_euk"/>
    <property type="match status" value="1"/>
</dbReference>
<evidence type="ECO:0000256" key="3">
    <source>
        <dbReference type="ARBA" id="ARBA00022786"/>
    </source>
</evidence>
<evidence type="ECO:0000256" key="2">
    <source>
        <dbReference type="ARBA" id="ARBA00022679"/>
    </source>
</evidence>
<protein>
    <recommendedName>
        <fullName evidence="5">Arginyl-tRNA--protein transferase 1</fullName>
        <shortName evidence="5">Arginyltransferase 1</shortName>
        <shortName evidence="5">R-transferase 1</shortName>
        <ecNumber evidence="5">2.3.2.8</ecNumber>
    </recommendedName>
    <alternativeName>
        <fullName evidence="5">Arginine-tRNA--protein transferase 1</fullName>
    </alternativeName>
</protein>
<dbReference type="PANTHER" id="PTHR21367">
    <property type="entry name" value="ARGININE-TRNA-PROTEIN TRANSFERASE 1"/>
    <property type="match status" value="1"/>
</dbReference>
<evidence type="ECO:0000256" key="1">
    <source>
        <dbReference type="ARBA" id="ARBA00009991"/>
    </source>
</evidence>
<keyword evidence="2 5" id="KW-0808">Transferase</keyword>
<feature type="domain" description="N-end aminoacyl transferase N-terminal" evidence="7">
    <location>
        <begin position="22"/>
        <end position="92"/>
    </location>
</feature>
<dbReference type="GO" id="GO:0005737">
    <property type="term" value="C:cytoplasm"/>
    <property type="evidence" value="ECO:0007669"/>
    <property type="project" value="TreeGrafter"/>
</dbReference>
<feature type="compositionally biased region" description="Polar residues" evidence="6">
    <location>
        <begin position="167"/>
        <end position="192"/>
    </location>
</feature>